<accession>A0A9P8T2J1</accession>
<dbReference type="AlphaFoldDB" id="A0A9P8T2J1"/>
<protein>
    <submittedName>
        <fullName evidence="2">Uncharacterized protein</fullName>
    </submittedName>
</protein>
<reference evidence="2" key="1">
    <citation type="journal article" date="2021" name="Open Biol.">
        <title>Shared evolutionary footprints suggest mitochondrial oxidative damage underlies multiple complex I losses in fungi.</title>
        <authorList>
            <person name="Schikora-Tamarit M.A."/>
            <person name="Marcet-Houben M."/>
            <person name="Nosek J."/>
            <person name="Gabaldon T."/>
        </authorList>
    </citation>
    <scope>NUCLEOTIDE SEQUENCE</scope>
    <source>
        <strain evidence="2">NCAIM Y.01608</strain>
    </source>
</reference>
<feature type="compositionally biased region" description="Polar residues" evidence="1">
    <location>
        <begin position="1"/>
        <end position="14"/>
    </location>
</feature>
<name>A0A9P8T2J1_9ASCO</name>
<dbReference type="Gene3D" id="3.40.50.150">
    <property type="entry name" value="Vaccinia Virus protein VP39"/>
    <property type="match status" value="1"/>
</dbReference>
<dbReference type="Proteomes" id="UP000788993">
    <property type="component" value="Unassembled WGS sequence"/>
</dbReference>
<gene>
    <name evidence="2" type="ORF">OGATHE_004357</name>
</gene>
<organism evidence="2 3">
    <name type="scientific">Ogataea polymorpha</name>
    <dbReference type="NCBI Taxonomy" id="460523"/>
    <lineage>
        <taxon>Eukaryota</taxon>
        <taxon>Fungi</taxon>
        <taxon>Dikarya</taxon>
        <taxon>Ascomycota</taxon>
        <taxon>Saccharomycotina</taxon>
        <taxon>Pichiomycetes</taxon>
        <taxon>Pichiales</taxon>
        <taxon>Pichiaceae</taxon>
        <taxon>Ogataea</taxon>
    </lineage>
</organism>
<sequence>MSELPSDSSHQTGHSVHTSLSSASSPENLHKVRNPLSKLSKAAFHRPTTPPAPSDTTVGASRDADIVPMSKQPSRLFKITKKAGKLATEIASDLAFGTYKEGEVDTQFEEYKMRRLHERTAKDNPDVEKVKREINEKGTEVYLDHLRFFLNYMDQSEFNDPIDYAITRRDLWLNWYKQFLINLRDEVEDYERLVEERKEMHSHPESAYQHIKHHADYKLKTKLHELSSMSQPALIQSLQSSMFNDKRVVLLLLWFLQIIKKLLNQPTMINKEVLEALKDFQETVDPSLEAELCEVCVVTSNKMISSNLKDTPAEEIQYMAEGSILGAHVEFLNGWQVRHDNPQFHTNFVSVTDSLRKVIDRTNKGVLPQVYVDQYPNFDHPILDDQFYQYHLSRDEKKFAEEYSSFTTIASDVLPLRDASQSCVCCPDFALTVTESNLKSTFAEFKRVLKPNGYLQLYLWDVENEPSDPKHQTDNEILRQCVWRQLAQYNKGRNSVINNISSQVVPLLRELGFKKIRFCNIGYPLISTLSEHTDIASMMQTSDSERTASTGSTTQLGYKDPRVNALFEFYTNYIEFLMFAKILSVFQLVETLKYQAAKEKVTKLGDQETLDLIKLFIDYKLNGCAGKVVQKKFPDLPHRQDAVRSEGVGYSVVLIAER</sequence>
<dbReference type="EMBL" id="JAEUBD010001266">
    <property type="protein sequence ID" value="KAH3662781.1"/>
    <property type="molecule type" value="Genomic_DNA"/>
</dbReference>
<dbReference type="SUPFAM" id="SSF53335">
    <property type="entry name" value="S-adenosyl-L-methionine-dependent methyltransferases"/>
    <property type="match status" value="1"/>
</dbReference>
<keyword evidence="3" id="KW-1185">Reference proteome</keyword>
<comment type="caution">
    <text evidence="2">The sequence shown here is derived from an EMBL/GenBank/DDBJ whole genome shotgun (WGS) entry which is preliminary data.</text>
</comment>
<evidence type="ECO:0000256" key="1">
    <source>
        <dbReference type="SAM" id="MobiDB-lite"/>
    </source>
</evidence>
<dbReference type="InterPro" id="IPR029063">
    <property type="entry name" value="SAM-dependent_MTases_sf"/>
</dbReference>
<reference evidence="2" key="2">
    <citation type="submission" date="2021-01" db="EMBL/GenBank/DDBJ databases">
        <authorList>
            <person name="Schikora-Tamarit M.A."/>
        </authorList>
    </citation>
    <scope>NUCLEOTIDE SEQUENCE</scope>
    <source>
        <strain evidence="2">NCAIM Y.01608</strain>
    </source>
</reference>
<evidence type="ECO:0000313" key="2">
    <source>
        <dbReference type="EMBL" id="KAH3662781.1"/>
    </source>
</evidence>
<proteinExistence type="predicted"/>
<feature type="region of interest" description="Disordered" evidence="1">
    <location>
        <begin position="1"/>
        <end position="67"/>
    </location>
</feature>
<evidence type="ECO:0000313" key="3">
    <source>
        <dbReference type="Proteomes" id="UP000788993"/>
    </source>
</evidence>
<feature type="compositionally biased region" description="Low complexity" evidence="1">
    <location>
        <begin position="15"/>
        <end position="25"/>
    </location>
</feature>